<dbReference type="Pfam" id="PF00581">
    <property type="entry name" value="Rhodanese"/>
    <property type="match status" value="1"/>
</dbReference>
<evidence type="ECO:0000313" key="2">
    <source>
        <dbReference type="EMBL" id="WOC52309.1"/>
    </source>
</evidence>
<organism evidence="2 3">
    <name type="scientific">Bergeyella porcorum</name>
    <dbReference type="NCBI Taxonomy" id="1735111"/>
    <lineage>
        <taxon>Bacteria</taxon>
        <taxon>Pseudomonadati</taxon>
        <taxon>Bacteroidota</taxon>
        <taxon>Flavobacteriia</taxon>
        <taxon>Flavobacteriales</taxon>
        <taxon>Weeksellaceae</taxon>
        <taxon>Bergeyella</taxon>
    </lineage>
</organism>
<dbReference type="InterPro" id="IPR014710">
    <property type="entry name" value="RmlC-like_jellyroll"/>
</dbReference>
<dbReference type="PROSITE" id="PS51257">
    <property type="entry name" value="PROKAR_LIPOPROTEIN"/>
    <property type="match status" value="1"/>
</dbReference>
<dbReference type="KEGG" id="bpor:BPO_1662"/>
<dbReference type="Gene3D" id="2.60.120.10">
    <property type="entry name" value="Jelly Rolls"/>
    <property type="match status" value="1"/>
</dbReference>
<dbReference type="InterPro" id="IPR011051">
    <property type="entry name" value="RmlC_Cupin_sf"/>
</dbReference>
<dbReference type="InterPro" id="IPR050229">
    <property type="entry name" value="GlpE_sulfurtransferase"/>
</dbReference>
<accession>A0AAU0F0R7</accession>
<dbReference type="PANTHER" id="PTHR43031:SF1">
    <property type="entry name" value="PYRIDINE NUCLEOTIDE-DISULPHIDE OXIDOREDUCTASE"/>
    <property type="match status" value="1"/>
</dbReference>
<evidence type="ECO:0000313" key="3">
    <source>
        <dbReference type="Proteomes" id="UP001432059"/>
    </source>
</evidence>
<feature type="domain" description="Rhodanese" evidence="1">
    <location>
        <begin position="29"/>
        <end position="113"/>
    </location>
</feature>
<dbReference type="InterPro" id="IPR001763">
    <property type="entry name" value="Rhodanese-like_dom"/>
</dbReference>
<dbReference type="InterPro" id="IPR036873">
    <property type="entry name" value="Rhodanese-like_dom_sf"/>
</dbReference>
<sequence>MKIWFPILGLFLSLFCACSSRKSIDTEVAQNGITLVDVRIPEQFEKSPVKNAVNIPLAELEQHLPFFKSQKKVIVFCNSGKQAGQALDTLKKLGFHNIINGKTWQNIYNMQTNFLNHLIFDGDKPSTHLIRKNETLHQFAVGLGKNTLLKKHTTPVPTTLMMVRGSVLFRIEGKDLHFKEGDLYEIPVNIEHEVIGQEAENVFIITKELK</sequence>
<name>A0AAU0F0R7_9FLAO</name>
<dbReference type="PANTHER" id="PTHR43031">
    <property type="entry name" value="FAD-DEPENDENT OXIDOREDUCTASE"/>
    <property type="match status" value="1"/>
</dbReference>
<proteinExistence type="predicted"/>
<dbReference type="CDD" id="cd00158">
    <property type="entry name" value="RHOD"/>
    <property type="match status" value="1"/>
</dbReference>
<dbReference type="Proteomes" id="UP001432059">
    <property type="component" value="Chromosome"/>
</dbReference>
<protein>
    <recommendedName>
        <fullName evidence="1">Rhodanese domain-containing protein</fullName>
    </recommendedName>
</protein>
<gene>
    <name evidence="2" type="ORF">BPO_1662</name>
</gene>
<dbReference type="AlphaFoldDB" id="A0AAU0F0R7"/>
<dbReference type="SMART" id="SM00450">
    <property type="entry name" value="RHOD"/>
    <property type="match status" value="1"/>
</dbReference>
<dbReference type="EMBL" id="CP136426">
    <property type="protein sequence ID" value="WOC52309.1"/>
    <property type="molecule type" value="Genomic_DNA"/>
</dbReference>
<dbReference type="Gene3D" id="3.40.250.10">
    <property type="entry name" value="Rhodanese-like domain"/>
    <property type="match status" value="1"/>
</dbReference>
<reference evidence="2" key="1">
    <citation type="submission" date="2023-10" db="EMBL/GenBank/DDBJ databases">
        <title>Characterization and whole genome sequencing of a novel strain of Bergeyella porcorum QD2021 isolated from pig.</title>
        <authorList>
            <person name="Liu G."/>
            <person name="Chen C."/>
            <person name="Han X."/>
        </authorList>
    </citation>
    <scope>NUCLEOTIDE SEQUENCE</scope>
    <source>
        <strain evidence="2">QD2021</strain>
    </source>
</reference>
<dbReference type="SUPFAM" id="SSF51182">
    <property type="entry name" value="RmlC-like cupins"/>
    <property type="match status" value="1"/>
</dbReference>
<dbReference type="SUPFAM" id="SSF52821">
    <property type="entry name" value="Rhodanese/Cell cycle control phosphatase"/>
    <property type="match status" value="1"/>
</dbReference>
<keyword evidence="3" id="KW-1185">Reference proteome</keyword>
<dbReference type="PROSITE" id="PS50206">
    <property type="entry name" value="RHODANESE_3"/>
    <property type="match status" value="1"/>
</dbReference>
<dbReference type="RefSeq" id="WP_327983768.1">
    <property type="nucleotide sequence ID" value="NZ_CP136426.1"/>
</dbReference>
<evidence type="ECO:0000259" key="1">
    <source>
        <dbReference type="PROSITE" id="PS50206"/>
    </source>
</evidence>